<dbReference type="Proteomes" id="UP000072520">
    <property type="component" value="Unassembled WGS sequence"/>
</dbReference>
<keyword evidence="1" id="KW-0812">Transmembrane</keyword>
<keyword evidence="1" id="KW-0472">Membrane</keyword>
<organism evidence="2 3">
    <name type="scientific">Pantoea stewartii</name>
    <dbReference type="NCBI Taxonomy" id="66269"/>
    <lineage>
        <taxon>Bacteria</taxon>
        <taxon>Pseudomonadati</taxon>
        <taxon>Pseudomonadota</taxon>
        <taxon>Gammaproteobacteria</taxon>
        <taxon>Enterobacterales</taxon>
        <taxon>Erwiniaceae</taxon>
        <taxon>Pantoea</taxon>
    </lineage>
</organism>
<keyword evidence="1" id="KW-1133">Transmembrane helix</keyword>
<protein>
    <submittedName>
        <fullName evidence="2">Uncharacterized protein</fullName>
    </submittedName>
</protein>
<proteinExistence type="predicted"/>
<comment type="caution">
    <text evidence="2">The sequence shown here is derived from an EMBL/GenBank/DDBJ whole genome shotgun (WGS) entry which is preliminary data.</text>
</comment>
<gene>
    <name evidence="2" type="ORF">RSA13_00475</name>
</gene>
<dbReference type="EMBL" id="LDSI01000002">
    <property type="protein sequence ID" value="KTT00938.1"/>
    <property type="molecule type" value="Genomic_DNA"/>
</dbReference>
<dbReference type="RefSeq" id="WP_058707991.1">
    <property type="nucleotide sequence ID" value="NZ_LDSI01000002.1"/>
</dbReference>
<sequence>MDLWEKSKLLIFIVFVIPGFISMKLYNILNPNENIDTTKTIIEVITYSCINYAIWFCPIYYIETTSFFESPFTYSLFYLFVLFLSPIILTSFILRIRRCKCLNKYMPHPTGKAWDYVFSLKEQAWIIVTLKGGEKIAGKYGLNSFSSSSPNPGHLYLEENWVMNNDGGLERPRTDTKGILILSNDIETVEFFKIDFPD</sequence>
<feature type="transmembrane region" description="Helical" evidence="1">
    <location>
        <begin position="12"/>
        <end position="29"/>
    </location>
</feature>
<reference evidence="2 3" key="1">
    <citation type="journal article" date="2016" name="Front. Microbiol.">
        <title>Genomic Resource of Rice Seed Associated Bacteria.</title>
        <authorList>
            <person name="Midha S."/>
            <person name="Bansal K."/>
            <person name="Sharma S."/>
            <person name="Kumar N."/>
            <person name="Patil P.P."/>
            <person name="Chaudhry V."/>
            <person name="Patil P.B."/>
        </authorList>
    </citation>
    <scope>NUCLEOTIDE SEQUENCE [LARGE SCALE GENOMIC DNA]</scope>
    <source>
        <strain evidence="2 3">RSA13</strain>
    </source>
</reference>
<feature type="transmembrane region" description="Helical" evidence="1">
    <location>
        <begin position="74"/>
        <end position="96"/>
    </location>
</feature>
<evidence type="ECO:0000313" key="3">
    <source>
        <dbReference type="Proteomes" id="UP000072520"/>
    </source>
</evidence>
<name>A0AB34VMW9_9GAMM</name>
<dbReference type="AlphaFoldDB" id="A0AB34VMW9"/>
<accession>A0AB34VMW9</accession>
<evidence type="ECO:0000256" key="1">
    <source>
        <dbReference type="SAM" id="Phobius"/>
    </source>
</evidence>
<evidence type="ECO:0000313" key="2">
    <source>
        <dbReference type="EMBL" id="KTT00938.1"/>
    </source>
</evidence>
<feature type="transmembrane region" description="Helical" evidence="1">
    <location>
        <begin position="41"/>
        <end position="62"/>
    </location>
</feature>
<dbReference type="InterPro" id="IPR045919">
    <property type="entry name" value="DUF6338"/>
</dbReference>
<dbReference type="Pfam" id="PF19865">
    <property type="entry name" value="DUF6338"/>
    <property type="match status" value="1"/>
</dbReference>